<feature type="transmembrane region" description="Helical" evidence="7">
    <location>
        <begin position="86"/>
        <end position="106"/>
    </location>
</feature>
<dbReference type="InterPro" id="IPR001046">
    <property type="entry name" value="NRAMP_fam"/>
</dbReference>
<feature type="transmembrane region" description="Helical" evidence="7">
    <location>
        <begin position="239"/>
        <end position="263"/>
    </location>
</feature>
<sequence length="409" mass="41975">MSKTAPPRSKRKWGFGPGLLVAAAFVGPGTIATASASGAGYGYALLWALLFSVVATMALQEMSVRQAIVTGKGLATTLREALAGRWLGRGAIVLVIAAIGLGNAAYESGNIAGAALALESISAINTSTWALFIGGASAALLFLPAYRQLERVLIALVLLMSAVFVASALLLSPDWSSLIQGFRPQLPEASLTMVIALIGTTVVPYNLFLQANAAREHWADEPDRVQALSSARIDTALSVSLGGLVTLAIVSAAAMTFFAQGLAFAPEKITTQLEPVLGPAGRYVFAAGLCAAGLTSAITAPLAAAYAVCGALGLPDTLRGTAFRLIALSVVLTGTVFAATGARPLSLIVFAQAANGLLLPIIAIVLLWLMNRRELLGDAANSWRSNLLGVLVVGVTVGLGANKLLGLLS</sequence>
<dbReference type="NCBIfam" id="NF037982">
    <property type="entry name" value="Nramp_1"/>
    <property type="match status" value="1"/>
</dbReference>
<dbReference type="PANTHER" id="PTHR11706">
    <property type="entry name" value="SOLUTE CARRIER PROTEIN FAMILY 11 MEMBER"/>
    <property type="match status" value="1"/>
</dbReference>
<dbReference type="Proteomes" id="UP001626549">
    <property type="component" value="Chromosome"/>
</dbReference>
<protein>
    <submittedName>
        <fullName evidence="8">Nramp family divalent metal transporter</fullName>
    </submittedName>
</protein>
<feature type="transmembrane region" description="Helical" evidence="7">
    <location>
        <begin position="191"/>
        <end position="209"/>
    </location>
</feature>
<organism evidence="8 9">
    <name type="scientific">Congregibacter brevis</name>
    <dbReference type="NCBI Taxonomy" id="3081201"/>
    <lineage>
        <taxon>Bacteria</taxon>
        <taxon>Pseudomonadati</taxon>
        <taxon>Pseudomonadota</taxon>
        <taxon>Gammaproteobacteria</taxon>
        <taxon>Cellvibrionales</taxon>
        <taxon>Halieaceae</taxon>
        <taxon>Congregibacter</taxon>
    </lineage>
</organism>
<evidence type="ECO:0000256" key="4">
    <source>
        <dbReference type="ARBA" id="ARBA00022847"/>
    </source>
</evidence>
<keyword evidence="5 7" id="KW-1133">Transmembrane helix</keyword>
<name>A0ABZ0IAA0_9GAMM</name>
<dbReference type="RefSeq" id="WP_407327106.1">
    <property type="nucleotide sequence ID" value="NZ_CP136865.1"/>
</dbReference>
<gene>
    <name evidence="8" type="ORF">R0137_14405</name>
</gene>
<feature type="transmembrane region" description="Helical" evidence="7">
    <location>
        <begin position="382"/>
        <end position="401"/>
    </location>
</feature>
<keyword evidence="6 7" id="KW-0472">Membrane</keyword>
<feature type="transmembrane region" description="Helical" evidence="7">
    <location>
        <begin position="44"/>
        <end position="65"/>
    </location>
</feature>
<feature type="transmembrane region" description="Helical" evidence="7">
    <location>
        <begin position="345"/>
        <end position="370"/>
    </location>
</feature>
<comment type="subcellular location">
    <subcellularLocation>
        <location evidence="1">Membrane</location>
        <topology evidence="1">Multi-pass membrane protein</topology>
    </subcellularLocation>
</comment>
<dbReference type="PRINTS" id="PR00447">
    <property type="entry name" value="NATRESASSCMP"/>
</dbReference>
<evidence type="ECO:0000256" key="6">
    <source>
        <dbReference type="ARBA" id="ARBA00023136"/>
    </source>
</evidence>
<evidence type="ECO:0000313" key="8">
    <source>
        <dbReference type="EMBL" id="WOJ96427.1"/>
    </source>
</evidence>
<evidence type="ECO:0000256" key="2">
    <source>
        <dbReference type="ARBA" id="ARBA00022448"/>
    </source>
</evidence>
<keyword evidence="4" id="KW-0769">Symport</keyword>
<dbReference type="Pfam" id="PF01566">
    <property type="entry name" value="Nramp"/>
    <property type="match status" value="1"/>
</dbReference>
<dbReference type="EMBL" id="CP136865">
    <property type="protein sequence ID" value="WOJ96427.1"/>
    <property type="molecule type" value="Genomic_DNA"/>
</dbReference>
<evidence type="ECO:0000256" key="7">
    <source>
        <dbReference type="SAM" id="Phobius"/>
    </source>
</evidence>
<evidence type="ECO:0000256" key="3">
    <source>
        <dbReference type="ARBA" id="ARBA00022692"/>
    </source>
</evidence>
<proteinExistence type="predicted"/>
<keyword evidence="3 7" id="KW-0812">Transmembrane</keyword>
<evidence type="ECO:0000313" key="9">
    <source>
        <dbReference type="Proteomes" id="UP001626549"/>
    </source>
</evidence>
<dbReference type="PANTHER" id="PTHR11706:SF33">
    <property type="entry name" value="NATURAL RESISTANCE-ASSOCIATED MACROPHAGE PROTEIN 2"/>
    <property type="match status" value="1"/>
</dbReference>
<accession>A0ABZ0IAA0</accession>
<evidence type="ECO:0000256" key="5">
    <source>
        <dbReference type="ARBA" id="ARBA00022989"/>
    </source>
</evidence>
<feature type="transmembrane region" description="Helical" evidence="7">
    <location>
        <begin position="321"/>
        <end position="339"/>
    </location>
</feature>
<feature type="transmembrane region" description="Helical" evidence="7">
    <location>
        <begin position="126"/>
        <end position="145"/>
    </location>
</feature>
<keyword evidence="2" id="KW-0813">Transport</keyword>
<evidence type="ECO:0000256" key="1">
    <source>
        <dbReference type="ARBA" id="ARBA00004141"/>
    </source>
</evidence>
<feature type="transmembrane region" description="Helical" evidence="7">
    <location>
        <begin position="152"/>
        <end position="171"/>
    </location>
</feature>
<feature type="transmembrane region" description="Helical" evidence="7">
    <location>
        <begin position="283"/>
        <end position="309"/>
    </location>
</feature>
<keyword evidence="9" id="KW-1185">Reference proteome</keyword>
<reference evidence="8 9" key="1">
    <citation type="submission" date="2023-10" db="EMBL/GenBank/DDBJ databases">
        <title>Two novel species belonging to the OM43/NOR5 clade.</title>
        <authorList>
            <person name="Park M."/>
        </authorList>
    </citation>
    <scope>NUCLEOTIDE SEQUENCE [LARGE SCALE GENOMIC DNA]</scope>
    <source>
        <strain evidence="8 9">IMCC45268</strain>
    </source>
</reference>